<organism evidence="3 4">
    <name type="scientific">Cellulomonas wangleii</name>
    <dbReference type="NCBI Taxonomy" id="2816956"/>
    <lineage>
        <taxon>Bacteria</taxon>
        <taxon>Bacillati</taxon>
        <taxon>Actinomycetota</taxon>
        <taxon>Actinomycetes</taxon>
        <taxon>Micrococcales</taxon>
        <taxon>Cellulomonadaceae</taxon>
        <taxon>Cellulomonas</taxon>
    </lineage>
</organism>
<name>A0ABX8D8R6_9CELL</name>
<protein>
    <submittedName>
        <fullName evidence="3">Uncharacterized protein</fullName>
    </submittedName>
</protein>
<dbReference type="RefSeq" id="WP_207340107.1">
    <property type="nucleotide sequence ID" value="NZ_CP074405.1"/>
</dbReference>
<keyword evidence="2" id="KW-0812">Transmembrane</keyword>
<evidence type="ECO:0000313" key="4">
    <source>
        <dbReference type="Proteomes" id="UP000677804"/>
    </source>
</evidence>
<accession>A0ABX8D8R6</accession>
<dbReference type="Proteomes" id="UP000677804">
    <property type="component" value="Chromosome"/>
</dbReference>
<dbReference type="EMBL" id="CP074405">
    <property type="protein sequence ID" value="QVI62447.1"/>
    <property type="molecule type" value="Genomic_DNA"/>
</dbReference>
<evidence type="ECO:0000256" key="2">
    <source>
        <dbReference type="SAM" id="Phobius"/>
    </source>
</evidence>
<sequence length="157" mass="16039">MDAHQDTSGIPAARPVDPQAYRGPDPRDAGDAPWYRDPDLWVRAVMSGVLVLAWVLTDLGPAALVAAMTVAGVSTVRARTRRDGTRWWTVLEVVLLVALTVATLLATRPARPLPGAELAAQLVVGAAVGVAVAAGVAALSRGGAAPTAPPTAPPTAV</sequence>
<keyword evidence="4" id="KW-1185">Reference proteome</keyword>
<feature type="region of interest" description="Disordered" evidence="1">
    <location>
        <begin position="1"/>
        <end position="30"/>
    </location>
</feature>
<evidence type="ECO:0000256" key="1">
    <source>
        <dbReference type="SAM" id="MobiDB-lite"/>
    </source>
</evidence>
<evidence type="ECO:0000313" key="3">
    <source>
        <dbReference type="EMBL" id="QVI62447.1"/>
    </source>
</evidence>
<feature type="transmembrane region" description="Helical" evidence="2">
    <location>
        <begin position="118"/>
        <end position="139"/>
    </location>
</feature>
<feature type="transmembrane region" description="Helical" evidence="2">
    <location>
        <begin position="87"/>
        <end position="106"/>
    </location>
</feature>
<keyword evidence="2" id="KW-1133">Transmembrane helix</keyword>
<keyword evidence="2" id="KW-0472">Membrane</keyword>
<proteinExistence type="predicted"/>
<feature type="transmembrane region" description="Helical" evidence="2">
    <location>
        <begin position="40"/>
        <end position="66"/>
    </location>
</feature>
<reference evidence="3 4" key="1">
    <citation type="submission" date="2021-05" db="EMBL/GenBank/DDBJ databases">
        <title>Novel species in genus Cellulomonas.</title>
        <authorList>
            <person name="Zhang G."/>
        </authorList>
    </citation>
    <scope>NUCLEOTIDE SEQUENCE [LARGE SCALE GENOMIC DNA]</scope>
    <source>
        <strain evidence="4">zg-ZUI222</strain>
    </source>
</reference>
<gene>
    <name evidence="3" type="ORF">KG103_00330</name>
</gene>